<gene>
    <name evidence="1" type="ORF">VKT23_004374</name>
</gene>
<name>A0ABR1JWG0_9AGAR</name>
<comment type="caution">
    <text evidence="1">The sequence shown here is derived from an EMBL/GenBank/DDBJ whole genome shotgun (WGS) entry which is preliminary data.</text>
</comment>
<keyword evidence="2" id="KW-1185">Reference proteome</keyword>
<organism evidence="1 2">
    <name type="scientific">Marasmiellus scandens</name>
    <dbReference type="NCBI Taxonomy" id="2682957"/>
    <lineage>
        <taxon>Eukaryota</taxon>
        <taxon>Fungi</taxon>
        <taxon>Dikarya</taxon>
        <taxon>Basidiomycota</taxon>
        <taxon>Agaricomycotina</taxon>
        <taxon>Agaricomycetes</taxon>
        <taxon>Agaricomycetidae</taxon>
        <taxon>Agaricales</taxon>
        <taxon>Marasmiineae</taxon>
        <taxon>Omphalotaceae</taxon>
        <taxon>Marasmiellus</taxon>
    </lineage>
</organism>
<evidence type="ECO:0000313" key="2">
    <source>
        <dbReference type="Proteomes" id="UP001498398"/>
    </source>
</evidence>
<accession>A0ABR1JWG0</accession>
<sequence>MRNRVETKRAVANPNVNGNVITTTASQLKRLSVTLGSKRGGNVASQVKVVGEAEEKEENDVSFAAFKILPIDPARVRRTSSVGGGENFGDVADELSTARNCKEAAGMVVESIQKACEDVGVAEADFVKNEDVVGLAEAQRMTSMYAKMEYGVKRLLWLGG</sequence>
<protein>
    <submittedName>
        <fullName evidence="1">Uncharacterized protein</fullName>
    </submittedName>
</protein>
<evidence type="ECO:0000313" key="1">
    <source>
        <dbReference type="EMBL" id="KAK7467317.1"/>
    </source>
</evidence>
<proteinExistence type="predicted"/>
<dbReference type="EMBL" id="JBANRG010000004">
    <property type="protein sequence ID" value="KAK7467317.1"/>
    <property type="molecule type" value="Genomic_DNA"/>
</dbReference>
<dbReference type="Proteomes" id="UP001498398">
    <property type="component" value="Unassembled WGS sequence"/>
</dbReference>
<reference evidence="1 2" key="1">
    <citation type="submission" date="2024-01" db="EMBL/GenBank/DDBJ databases">
        <title>A draft genome for the cacao thread blight pathogen Marasmiellus scandens.</title>
        <authorList>
            <person name="Baruah I.K."/>
            <person name="Leung J."/>
            <person name="Bukari Y."/>
            <person name="Amoako-Attah I."/>
            <person name="Meinhardt L.W."/>
            <person name="Bailey B.A."/>
            <person name="Cohen S.P."/>
        </authorList>
    </citation>
    <scope>NUCLEOTIDE SEQUENCE [LARGE SCALE GENOMIC DNA]</scope>
    <source>
        <strain evidence="1 2">GH-19</strain>
    </source>
</reference>